<dbReference type="PANTHER" id="PTHR12093">
    <property type="entry name" value="NCK-ASSOCIATED PROTEIN 1"/>
    <property type="match status" value="1"/>
</dbReference>
<name>A0AAE9AAI2_CAEBR</name>
<evidence type="ECO:0000313" key="4">
    <source>
        <dbReference type="Proteomes" id="UP000827892"/>
    </source>
</evidence>
<feature type="compositionally biased region" description="Low complexity" evidence="2">
    <location>
        <begin position="54"/>
        <end position="81"/>
    </location>
</feature>
<feature type="region of interest" description="Disordered" evidence="2">
    <location>
        <begin position="207"/>
        <end position="236"/>
    </location>
</feature>
<dbReference type="Pfam" id="PF09735">
    <property type="entry name" value="Nckap1"/>
    <property type="match status" value="1"/>
</dbReference>
<dbReference type="PANTHER" id="PTHR12093:SF10">
    <property type="entry name" value="MEMBRANE-ASSOCIATED PROTEIN HEM"/>
    <property type="match status" value="1"/>
</dbReference>
<dbReference type="Proteomes" id="UP000827892">
    <property type="component" value="Chromosome IV"/>
</dbReference>
<dbReference type="EMBL" id="CP090894">
    <property type="protein sequence ID" value="ULT95792.1"/>
    <property type="molecule type" value="Genomic_DNA"/>
</dbReference>
<accession>A0AAE9AAI2</accession>
<dbReference type="InterPro" id="IPR019137">
    <property type="entry name" value="Nck-associated_protein-1"/>
</dbReference>
<gene>
    <name evidence="3" type="ORF">L3Y34_004458</name>
</gene>
<proteinExistence type="inferred from homology"/>
<reference evidence="3 4" key="1">
    <citation type="submission" date="2022-05" db="EMBL/GenBank/DDBJ databases">
        <title>Chromosome-level reference genomes for two strains of Caenorhabditis briggsae: an improved platform for comparative genomics.</title>
        <authorList>
            <person name="Stevens L."/>
            <person name="Andersen E.C."/>
        </authorList>
    </citation>
    <scope>NUCLEOTIDE SEQUENCE [LARGE SCALE GENOMIC DNA]</scope>
    <source>
        <strain evidence="3">QX1410_ONT</strain>
        <tissue evidence="3">Whole-organism</tissue>
    </source>
</reference>
<protein>
    <submittedName>
        <fullName evidence="3">Uncharacterized protein</fullName>
    </submittedName>
</protein>
<feature type="region of interest" description="Disordered" evidence="2">
    <location>
        <begin position="54"/>
        <end position="85"/>
    </location>
</feature>
<evidence type="ECO:0000313" key="3">
    <source>
        <dbReference type="EMBL" id="ULT95792.1"/>
    </source>
</evidence>
<evidence type="ECO:0000256" key="2">
    <source>
        <dbReference type="SAM" id="MobiDB-lite"/>
    </source>
</evidence>
<evidence type="ECO:0000256" key="1">
    <source>
        <dbReference type="ARBA" id="ARBA00037947"/>
    </source>
</evidence>
<comment type="similarity">
    <text evidence="1">Belongs to the HEM-1/HEM-2 family.</text>
</comment>
<sequence>MIMFRNPGCIKCAGMVKYVEVTKVDTHDYEGTAMMADESEVMIGEDVLSTYYSTTSNSDSSSGSAPLTTSTTSASSSNSSTNRHEPGLLNFFRRRSWFGFGGAAEYAKKKEDVDTIQEIIKCYQNNDVPGMEKFVHEETKIPVCETEKWKDGEGMWWDDEEVLRPKRVEENLKEVPFGKNTPHPKKGVSMLPPRVLKAVRFDVENTPENRENRPFTPLFTSTPKHFGTESDSDDELRPLRECDSNTVLLPVAVHNNTSSILLASTSVMTSLNKCHQETTDALCLPFNKNIYKICYDDTDEEEVAEEALPSETPTPSRGTFVVEMEGSEPSSKTMSGRDQSFDQLDISTDSSVILNLDCIDNYIQRLDDEIAAANRFAREKDMVRAMGAVQQARLLQERFEQMNDAINEMCSKLPDDFECPNAVEDDKSYHDLSAVFEDSQWGARLGSEAGSFNGSQLMSYKIEASQLKIAEKLVVLNNRAVGMMTRMYNIKKSSGDSKVKPYFLSDKKMEGAIKHIVRKFPVVDCRSNTSTFEHVQAMSAEVTKSLSLYYYTFADLLDLKDHIMQVLTTMETCQCQLDVTLNYDLTTGYLNLVVNLITMMILLSRIEDRKAVLGLFNAGYDLQHGQSEASFPRLGQMILDYENPLKKLSEDLGPLNRLIFSALSSVGPSYLRRNKTAEYWRTSNIFSLTAAPGQILYAAQTETMACEYLSIDIIDRWIIFCATICHSSLLNDANILSMWQAAVQTNFCIRLFRDETFLTHQEIQTYFESTKDKSKRLQDLKEAIHMSSSSIGVHADRRRFLRSSLRELSLLLRDQPGLLGPKILYVWMALGAGRDEVIWLLRHQVEMPLIAKKGNKTIDELIDRQIPELLFYMLELRDLVVKYSAIIQRYYLQYVSSYDSIVVTEEINHASGLSTDEAILLTDFANSISNINSDTDLRALRLDWFRFQAWVSVSRNNFQLLKHRKLANFMNTSVFHLKMIDLQDEMLRETSDLSIYCFYPKLAERHWINCLQLPAQARYVLSFARLAGHFTSALHDMCPEEKTFITEKALAQCNSVIEETCRQVSFVLEKVAEHEFGLAYQMTPSAVSVRVIAQVLQQKGGKAAAAAAAAAKDYFVAGEESHRVDRQALTMPDKLQTTLLELCAALGVHRQIHVADHTFAPRTYLSQSLESTFVDLLHRMLWEGQENASNPRRPSEMLLALQAYMTVFQNLDTAISVDISNTMQAILLQQTQSVDSRNKDTITAFYTKWYLEVLLRRASAGHMIWSEHQRSMLAYGQEILPFMPDQYSDPQELRALVQIIGPYGIKFMSERLIWHVASQIMEMSKIVGSYKEALQVARSNFDNAEKMKEVLNILSAEPKDKKGTNTPCAADAILQRTIIIGQICAFRDALHDALRDVVDSKLPFLQSSFNMFYQNLDYVAKVKMGEMSAALGVKGPVDMSLVNAVRAQNQNAHPQEHYINSCLLMVAIAVSIPRIGMVDQSTYKPSIQAALNNSHCVPIAINTIGSALFHLHDQNDIPMRMKEFLALASSGILRTIHERDNGRTAPDDALRSHNTLYIILEQMVRKNHWISMNVLEACFPYNLVRTAYQQCYEAEPQ</sequence>
<organism evidence="3 4">
    <name type="scientific">Caenorhabditis briggsae</name>
    <dbReference type="NCBI Taxonomy" id="6238"/>
    <lineage>
        <taxon>Eukaryota</taxon>
        <taxon>Metazoa</taxon>
        <taxon>Ecdysozoa</taxon>
        <taxon>Nematoda</taxon>
        <taxon>Chromadorea</taxon>
        <taxon>Rhabditida</taxon>
        <taxon>Rhabditina</taxon>
        <taxon>Rhabditomorpha</taxon>
        <taxon>Rhabditoidea</taxon>
        <taxon>Rhabditidae</taxon>
        <taxon>Peloderinae</taxon>
        <taxon>Caenorhabditis</taxon>
    </lineage>
</organism>